<evidence type="ECO:0000313" key="4">
    <source>
        <dbReference type="Proteomes" id="UP000471633"/>
    </source>
</evidence>
<dbReference type="PRINTS" id="PR00597">
    <property type="entry name" value="GELSOLIN"/>
</dbReference>
<proteinExistence type="predicted"/>
<dbReference type="Proteomes" id="UP000471633">
    <property type="component" value="Unassembled WGS sequence"/>
</dbReference>
<feature type="domain" description="Gelsolin-like" evidence="1">
    <location>
        <begin position="297"/>
        <end position="356"/>
    </location>
</feature>
<dbReference type="InterPro" id="IPR007122">
    <property type="entry name" value="Villin/Gelsolin"/>
</dbReference>
<name>A0A094ZM00_SCHHA</name>
<dbReference type="GO" id="GO:0008154">
    <property type="term" value="P:actin polymerization or depolymerization"/>
    <property type="evidence" value="ECO:0007669"/>
    <property type="project" value="TreeGrafter"/>
</dbReference>
<dbReference type="STRING" id="6185.A0A094ZM00"/>
<dbReference type="CTD" id="24591512"/>
<dbReference type="InterPro" id="IPR029006">
    <property type="entry name" value="ADF-H/Gelsolin-like_dom_sf"/>
</dbReference>
<feature type="domain" description="Gelsolin-like" evidence="1">
    <location>
        <begin position="66"/>
        <end position="138"/>
    </location>
</feature>
<dbReference type="EMBL" id="AMPZ03000005">
    <property type="protein sequence ID" value="KAH9583328.1"/>
    <property type="molecule type" value="Genomic_DNA"/>
</dbReference>
<keyword evidence="4" id="KW-1185">Reference proteome</keyword>
<dbReference type="RefSeq" id="XP_051066646.1">
    <property type="nucleotide sequence ID" value="XM_051216090.1"/>
</dbReference>
<dbReference type="GeneID" id="24591512"/>
<dbReference type="OrthoDB" id="6375767at2759"/>
<dbReference type="SUPFAM" id="SSF55753">
    <property type="entry name" value="Actin depolymerizing proteins"/>
    <property type="match status" value="3"/>
</dbReference>
<protein>
    <submittedName>
        <fullName evidence="3">Severin</fullName>
    </submittedName>
</protein>
<dbReference type="GO" id="GO:0005737">
    <property type="term" value="C:cytoplasm"/>
    <property type="evidence" value="ECO:0007669"/>
    <property type="project" value="TreeGrafter"/>
</dbReference>
<reference evidence="3" key="1">
    <citation type="journal article" date="2012" name="Nat. Genet.">
        <title>Whole-genome sequence of Schistosoma haematobium.</title>
        <authorList>
            <person name="Young N.D."/>
            <person name="Jex A.R."/>
            <person name="Li B."/>
            <person name="Liu S."/>
            <person name="Yang L."/>
            <person name="Xiong Z."/>
            <person name="Li Y."/>
            <person name="Cantacessi C."/>
            <person name="Hall R.S."/>
            <person name="Xu X."/>
            <person name="Chen F."/>
            <person name="Wu X."/>
            <person name="Zerlotini A."/>
            <person name="Oliveira G."/>
            <person name="Hofmann A."/>
            <person name="Zhang G."/>
            <person name="Fang X."/>
            <person name="Kang Y."/>
            <person name="Campbell B.E."/>
            <person name="Loukas A."/>
            <person name="Ranganathan S."/>
            <person name="Rollinson D."/>
            <person name="Rinaldi G."/>
            <person name="Brindley P.J."/>
            <person name="Yang H."/>
            <person name="Wang J."/>
            <person name="Wang J."/>
            <person name="Gasser R.B."/>
        </authorList>
    </citation>
    <scope>NUCLEOTIDE SEQUENCE [LARGE SCALE GENOMIC DNA]</scope>
</reference>
<dbReference type="Gene3D" id="3.40.20.10">
    <property type="entry name" value="Severin"/>
    <property type="match status" value="3"/>
</dbReference>
<reference evidence="2" key="2">
    <citation type="journal article" date="2019" name="Gigascience">
        <title>High-quality Schistosoma haematobium genome achieved by single-molecule and long-range sequencing.</title>
        <authorList>
            <person name="Stroehlein A.J."/>
            <person name="Korhonen P.K."/>
            <person name="Chong T.M."/>
            <person name="Lim Y.L."/>
            <person name="Chan K.G."/>
            <person name="Webster B."/>
            <person name="Rollinson D."/>
            <person name="Brindley P.J."/>
            <person name="Gasser R.B."/>
            <person name="Young N.D."/>
        </authorList>
    </citation>
    <scope>NUCLEOTIDE SEQUENCE</scope>
</reference>
<dbReference type="GO" id="GO:0051015">
    <property type="term" value="F:actin filament binding"/>
    <property type="evidence" value="ECO:0007669"/>
    <property type="project" value="InterPro"/>
</dbReference>
<organism evidence="3">
    <name type="scientific">Schistosoma haematobium</name>
    <name type="common">Blood fluke</name>
    <dbReference type="NCBI Taxonomy" id="6185"/>
    <lineage>
        <taxon>Eukaryota</taxon>
        <taxon>Metazoa</taxon>
        <taxon>Spiralia</taxon>
        <taxon>Lophotrochozoa</taxon>
        <taxon>Platyhelminthes</taxon>
        <taxon>Trematoda</taxon>
        <taxon>Digenea</taxon>
        <taxon>Strigeidida</taxon>
        <taxon>Schistosomatoidea</taxon>
        <taxon>Schistosomatidae</taxon>
        <taxon>Schistosoma</taxon>
    </lineage>
</organism>
<evidence type="ECO:0000313" key="3">
    <source>
        <dbReference type="EMBL" id="KGB35675.1"/>
    </source>
</evidence>
<dbReference type="AlphaFoldDB" id="A0A094ZM00"/>
<evidence type="ECO:0000313" key="2">
    <source>
        <dbReference type="EMBL" id="KAH9583328.1"/>
    </source>
</evidence>
<evidence type="ECO:0000259" key="1">
    <source>
        <dbReference type="Pfam" id="PF00626"/>
    </source>
</evidence>
<gene>
    <name evidence="2" type="primary">AG8_2</name>
    <name evidence="2" type="ORF">MS3_00007761</name>
    <name evidence="3" type="ORF">MS3_03937</name>
</gene>
<dbReference type="KEGG" id="shx:MS3_00007761"/>
<dbReference type="GO" id="GO:0015629">
    <property type="term" value="C:actin cytoskeleton"/>
    <property type="evidence" value="ECO:0007669"/>
    <property type="project" value="TreeGrafter"/>
</dbReference>
<accession>A0A094ZM00</accession>
<reference evidence="2" key="4">
    <citation type="journal article" date="2022" name="PLoS Pathog.">
        <title>Chromosome-level genome of Schistosoma haematobium underpins genome-wide explorations of molecular variation.</title>
        <authorList>
            <person name="Stroehlein A.J."/>
            <person name="Korhonen P.K."/>
            <person name="Lee V.V."/>
            <person name="Ralph S.A."/>
            <person name="Mentink-Kane M."/>
            <person name="You H."/>
            <person name="McManus D.P."/>
            <person name="Tchuente L.T."/>
            <person name="Stothard J.R."/>
            <person name="Kaur P."/>
            <person name="Dudchenko O."/>
            <person name="Aiden E.L."/>
            <person name="Yang B."/>
            <person name="Yang H."/>
            <person name="Emery A.M."/>
            <person name="Webster B.L."/>
            <person name="Brindley P.J."/>
            <person name="Rollinson D."/>
            <person name="Chang B.C.H."/>
            <person name="Gasser R.B."/>
            <person name="Young N.D."/>
        </authorList>
    </citation>
    <scope>NUCLEOTIDE SEQUENCE</scope>
</reference>
<dbReference type="InterPro" id="IPR007123">
    <property type="entry name" value="Gelsolin-like_dom"/>
</dbReference>
<dbReference type="PANTHER" id="PTHR11977">
    <property type="entry name" value="VILLIN"/>
    <property type="match status" value="1"/>
</dbReference>
<dbReference type="EMBL" id="KL250705">
    <property type="protein sequence ID" value="KGB35675.1"/>
    <property type="molecule type" value="Genomic_DNA"/>
</dbReference>
<dbReference type="Pfam" id="PF00626">
    <property type="entry name" value="Gelsolin"/>
    <property type="match status" value="3"/>
</dbReference>
<dbReference type="CDD" id="cd11290">
    <property type="entry name" value="gelsolin_S1_like"/>
    <property type="match status" value="1"/>
</dbReference>
<sequence>MACLVSEKVYSWKDTNLALFGSDVERAVKKESAEKEPAWGPVRKIASSTLMVWRIKNFQLEVVRGEDIGKFFRGDSYIVLNTEKVGDELLYDVHFWIGRESTADEYGTAAYKTVELDTFLDDKAVQHREVDGFESDLFKTYFNRFETLAGGYASGFNHVKPNEYRPRLLLFHSVDRKNMELIEVPFSRRSLDSTDVFILDMGTEAYQWNGRGCTKEEKFRASQFLQQLESDRNGRCKTEVTDEDGSEEHKKFISLLPDVAIEKKVEQKIGKKVIYRVSDESGKMEISLVCENALPKASLTENDVYLIDSGQSLFVYIGVKCSRREKLDALSHAHDYLQKTDHPFAPITVVSNNRKSKELDKLLE</sequence>
<dbReference type="PANTHER" id="PTHR11977:SF130">
    <property type="entry name" value="SEVERIN"/>
    <property type="match status" value="1"/>
</dbReference>
<reference evidence="2" key="3">
    <citation type="submission" date="2021-06" db="EMBL/GenBank/DDBJ databases">
        <title>Chromosome-level genome assembly for S. haematobium.</title>
        <authorList>
            <person name="Stroehlein A.J."/>
        </authorList>
    </citation>
    <scope>NUCLEOTIDE SEQUENCE</scope>
</reference>
<feature type="domain" description="Gelsolin-like" evidence="1">
    <location>
        <begin position="180"/>
        <end position="246"/>
    </location>
</feature>
<dbReference type="SMART" id="SM00262">
    <property type="entry name" value="GEL"/>
    <property type="match status" value="3"/>
</dbReference>